<gene>
    <name evidence="1" type="ORF">PMACD_LOCUS5643</name>
</gene>
<name>A0A821R0H2_9NEOP</name>
<proteinExistence type="predicted"/>
<dbReference type="AlphaFoldDB" id="A0A821R0H2"/>
<sequence>MDSTFNKLVENLSFQVVAGPCNQNIFDDITPKSVGTPVNVKVKFRHKDDVHRGVISVPKFENIKMSKNLRLINSDQTILSFDFLMDMKSSERPTKKSQKKVFQIFRPGICLGSKNNNDDEDGYPYVPPIVENENTTFSATKVNLMNNGRCYGLKKDTVRQPLDTNRAQTMFLGKCKPGGCLDPPFGEERYAYEPILVKDDIVKYQSLDDVENYQVSSRSYNAQLRSRSPLIEKDKDVESNLFDELLITYPSIQNCNNDNQNILRTNNTIENRSIISADTCIQSYYKPPRSKETSISSNMEGQEIQKIIDNEMKIEQTNIIATNFKSPSRDSIYIQTGCPAEPVLPKMVNLSPIESGLSSFENNLQSDKQQNVEHIQEYLRDQNISKFETGAGQNQEENLLQTPNTFSLLKNSLEKSSITNNIRIPDDIKTSPEVIDSIPNNKNNILNEAQTNKKQRDEQSIIVIAPVRDLEETLTNDDDAEYFPDFYDENGTDRPPIEFSESYSDTQYINQKNYMVDKSESQLFLTNLQKKSSSILQVNKLEIKEDDTYNFKSNLASQSNITNISLGSNQVNNSSTLILEDRIRNVEDFKIKNDGERSQKVYVLNISPKISVTDDKESNLKENILSDKDVEKSTVREEAHGSVTSVNYIGKSFKPNQESIQKISFTSIRHSMPEIMFDETLAHYVESTTQITTSQTVPVSPHIMVDSPHATPHELQKRYDDGNLTIKSSTLKNYLEDDNITKTKISNLSNSSIKTPQNKTMSNSRESSLIKFSEKSLSEIINDKHESNIEHYKKEIDMINDSFRDTNITQHNNSQIIEIFSIPVITDSIEKLNHDGTKKDKLSEKKSQENMEKPNTFKTELGEVVTTKLSQHYETLNDMKENNAEAFIKPQLILKNYASMENGFQKTSKLNIISNENIHAPLPSANNNKTNEDTKNDEIKSFSIKNESKHLELKPTTNTNSSKDRLKLLYNNPNDEFNNSDVFQLDFALQSYVINDKERAFKTIDSATATDNDKQEPILLFKSKLRVNEDEMKLPIDPYTDFIVLLKRNNLIKTEDAKKILSREALHFKKEKHYARVFNEFQETMSKVYEQTLIPVQNMLKTLKEEVDILARNQIVIREMLRNKSKPTRLINVNRRCSCYRK</sequence>
<dbReference type="Proteomes" id="UP000663880">
    <property type="component" value="Unassembled WGS sequence"/>
</dbReference>
<accession>A0A821R0H2</accession>
<protein>
    <submittedName>
        <fullName evidence="1">Uncharacterized protein</fullName>
    </submittedName>
</protein>
<organism evidence="1 2">
    <name type="scientific">Pieris macdunnoughi</name>
    <dbReference type="NCBI Taxonomy" id="345717"/>
    <lineage>
        <taxon>Eukaryota</taxon>
        <taxon>Metazoa</taxon>
        <taxon>Ecdysozoa</taxon>
        <taxon>Arthropoda</taxon>
        <taxon>Hexapoda</taxon>
        <taxon>Insecta</taxon>
        <taxon>Pterygota</taxon>
        <taxon>Neoptera</taxon>
        <taxon>Endopterygota</taxon>
        <taxon>Lepidoptera</taxon>
        <taxon>Glossata</taxon>
        <taxon>Ditrysia</taxon>
        <taxon>Papilionoidea</taxon>
        <taxon>Pieridae</taxon>
        <taxon>Pierinae</taxon>
        <taxon>Pieris</taxon>
    </lineage>
</organism>
<comment type="caution">
    <text evidence="1">The sequence shown here is derived from an EMBL/GenBank/DDBJ whole genome shotgun (WGS) entry which is preliminary data.</text>
</comment>
<dbReference type="EMBL" id="CAJOBZ010000011">
    <property type="protein sequence ID" value="CAF4835109.1"/>
    <property type="molecule type" value="Genomic_DNA"/>
</dbReference>
<dbReference type="OrthoDB" id="433512at2759"/>
<evidence type="ECO:0000313" key="1">
    <source>
        <dbReference type="EMBL" id="CAF4835109.1"/>
    </source>
</evidence>
<keyword evidence="2" id="KW-1185">Reference proteome</keyword>
<reference evidence="1" key="1">
    <citation type="submission" date="2021-02" db="EMBL/GenBank/DDBJ databases">
        <authorList>
            <person name="Steward A R."/>
        </authorList>
    </citation>
    <scope>NUCLEOTIDE SEQUENCE</scope>
</reference>
<evidence type="ECO:0000313" key="2">
    <source>
        <dbReference type="Proteomes" id="UP000663880"/>
    </source>
</evidence>